<evidence type="ECO:0000256" key="2">
    <source>
        <dbReference type="PROSITE-ProRule" id="PRU00335"/>
    </source>
</evidence>
<dbReference type="InterPro" id="IPR036271">
    <property type="entry name" value="Tet_transcr_reg_TetR-rel_C_sf"/>
</dbReference>
<evidence type="ECO:0000313" key="4">
    <source>
        <dbReference type="EMBL" id="QDH22142.1"/>
    </source>
</evidence>
<gene>
    <name evidence="4" type="ORF">FFV09_15600</name>
</gene>
<dbReference type="GO" id="GO:0000976">
    <property type="term" value="F:transcription cis-regulatory region binding"/>
    <property type="evidence" value="ECO:0007669"/>
    <property type="project" value="TreeGrafter"/>
</dbReference>
<dbReference type="PRINTS" id="PR00455">
    <property type="entry name" value="HTHTETR"/>
</dbReference>
<feature type="DNA-binding region" description="H-T-H motif" evidence="2">
    <location>
        <begin position="25"/>
        <end position="44"/>
    </location>
</feature>
<dbReference type="Proteomes" id="UP000316968">
    <property type="component" value="Chromosome"/>
</dbReference>
<dbReference type="InterPro" id="IPR050109">
    <property type="entry name" value="HTH-type_TetR-like_transc_reg"/>
</dbReference>
<dbReference type="Pfam" id="PF00440">
    <property type="entry name" value="TetR_N"/>
    <property type="match status" value="1"/>
</dbReference>
<dbReference type="OrthoDB" id="116240at2"/>
<organism evidence="4 5">
    <name type="scientific">Saccharibacillus brassicae</name>
    <dbReference type="NCBI Taxonomy" id="2583377"/>
    <lineage>
        <taxon>Bacteria</taxon>
        <taxon>Bacillati</taxon>
        <taxon>Bacillota</taxon>
        <taxon>Bacilli</taxon>
        <taxon>Bacillales</taxon>
        <taxon>Paenibacillaceae</taxon>
        <taxon>Saccharibacillus</taxon>
    </lineage>
</organism>
<dbReference type="KEGG" id="saca:FFV09_15600"/>
<name>A0A4Y6UWN3_SACBS</name>
<dbReference type="PANTHER" id="PTHR30055">
    <property type="entry name" value="HTH-TYPE TRANSCRIPTIONAL REGULATOR RUTR"/>
    <property type="match status" value="1"/>
</dbReference>
<dbReference type="EMBL" id="CP041217">
    <property type="protein sequence ID" value="QDH22142.1"/>
    <property type="molecule type" value="Genomic_DNA"/>
</dbReference>
<sequence>MSAKKEDLLRTAENLFYQHGFHSIGLKKIVGESNIAMMTLYNHFASKDELVSEVLNRREQDYMDKLQSAAAGRFGDGAAADDSVYVRLAAAHARWMAGRAARGCLFLRAKEEYGADDAHPIVRLAEGHKRRLKEFVRAADPRRSGSEAIQLCLLLEGATALAESEGPDAAGEQLLDLTRRLFADGSGSEPAASRA</sequence>
<dbReference type="Gene3D" id="1.10.357.10">
    <property type="entry name" value="Tetracycline Repressor, domain 2"/>
    <property type="match status" value="1"/>
</dbReference>
<dbReference type="InterPro" id="IPR001647">
    <property type="entry name" value="HTH_TetR"/>
</dbReference>
<reference evidence="4 5" key="1">
    <citation type="submission" date="2019-06" db="EMBL/GenBank/DDBJ databases">
        <title>Saccharibacillus brassicae sp. nov., an endophytic bacterium isolated from Chinese cabbage seeds (Brassica pekinensis).</title>
        <authorList>
            <person name="Jiang L."/>
            <person name="Lee J."/>
            <person name="Kim S.W."/>
        </authorList>
    </citation>
    <scope>NUCLEOTIDE SEQUENCE [LARGE SCALE GENOMIC DNA]</scope>
    <source>
        <strain evidence="5">KCTC 43072 / ATSA2</strain>
    </source>
</reference>
<keyword evidence="5" id="KW-1185">Reference proteome</keyword>
<feature type="domain" description="HTH tetR-type" evidence="3">
    <location>
        <begin position="2"/>
        <end position="62"/>
    </location>
</feature>
<dbReference type="RefSeq" id="WP_141448686.1">
    <property type="nucleotide sequence ID" value="NZ_CP041217.1"/>
</dbReference>
<evidence type="ECO:0000256" key="1">
    <source>
        <dbReference type="ARBA" id="ARBA00023125"/>
    </source>
</evidence>
<proteinExistence type="predicted"/>
<dbReference type="GO" id="GO:0003700">
    <property type="term" value="F:DNA-binding transcription factor activity"/>
    <property type="evidence" value="ECO:0007669"/>
    <property type="project" value="TreeGrafter"/>
</dbReference>
<accession>A0A4Y6UWN3</accession>
<dbReference type="PROSITE" id="PS50977">
    <property type="entry name" value="HTH_TETR_2"/>
    <property type="match status" value="1"/>
</dbReference>
<dbReference type="AlphaFoldDB" id="A0A4Y6UWN3"/>
<dbReference type="InterPro" id="IPR009057">
    <property type="entry name" value="Homeodomain-like_sf"/>
</dbReference>
<keyword evidence="1 2" id="KW-0238">DNA-binding</keyword>
<dbReference type="SUPFAM" id="SSF46689">
    <property type="entry name" value="Homeodomain-like"/>
    <property type="match status" value="1"/>
</dbReference>
<protein>
    <submittedName>
        <fullName evidence="4">TetR/AcrR family transcriptional regulator</fullName>
    </submittedName>
</protein>
<dbReference type="PANTHER" id="PTHR30055:SF200">
    <property type="entry name" value="HTH-TYPE TRANSCRIPTIONAL REPRESSOR BDCR"/>
    <property type="match status" value="1"/>
</dbReference>
<evidence type="ECO:0000259" key="3">
    <source>
        <dbReference type="PROSITE" id="PS50977"/>
    </source>
</evidence>
<dbReference type="SUPFAM" id="SSF48498">
    <property type="entry name" value="Tetracyclin repressor-like, C-terminal domain"/>
    <property type="match status" value="1"/>
</dbReference>
<evidence type="ECO:0000313" key="5">
    <source>
        <dbReference type="Proteomes" id="UP000316968"/>
    </source>
</evidence>